<dbReference type="Pfam" id="PF01421">
    <property type="entry name" value="Reprolysin"/>
    <property type="match status" value="1"/>
</dbReference>
<feature type="binding site" evidence="11">
    <location>
        <position position="284"/>
    </location>
    <ligand>
        <name>Ca(2+)</name>
        <dbReference type="ChEBI" id="CHEBI:29108"/>
        <label>1</label>
    </ligand>
</feature>
<dbReference type="GO" id="GO:0006508">
    <property type="term" value="P:proteolysis"/>
    <property type="evidence" value="ECO:0007669"/>
    <property type="project" value="UniProtKB-KW"/>
</dbReference>
<feature type="binding site" evidence="11 13">
    <location>
        <position position="339"/>
    </location>
    <ligand>
        <name>Zn(2+)</name>
        <dbReference type="ChEBI" id="CHEBI:29105"/>
        <note>catalytic</note>
    </ligand>
</feature>
<evidence type="ECO:0000256" key="14">
    <source>
        <dbReference type="SAM" id="Phobius"/>
    </source>
</evidence>
<feature type="transmembrane region" description="Helical" evidence="14">
    <location>
        <begin position="982"/>
        <end position="1004"/>
    </location>
</feature>
<evidence type="ECO:0000256" key="7">
    <source>
        <dbReference type="ARBA" id="ARBA00023049"/>
    </source>
</evidence>
<feature type="binding site" evidence="11">
    <location>
        <position position="196"/>
    </location>
    <ligand>
        <name>Ca(2+)</name>
        <dbReference type="ChEBI" id="CHEBI:29108"/>
        <label>2</label>
    </ligand>
</feature>
<keyword evidence="4 11" id="KW-0479">Metal-binding</keyword>
<accession>A0A8B8ECB2</accession>
<dbReference type="GO" id="GO:0046872">
    <property type="term" value="F:metal ion binding"/>
    <property type="evidence" value="ECO:0007669"/>
    <property type="project" value="UniProtKB-KW"/>
</dbReference>
<feature type="disulfide bond" evidence="12">
    <location>
        <begin position="345"/>
        <end position="363"/>
    </location>
</feature>
<dbReference type="InterPro" id="IPR001590">
    <property type="entry name" value="Peptidase_M12B"/>
</dbReference>
<dbReference type="Proteomes" id="UP000694844">
    <property type="component" value="Chromosome 5"/>
</dbReference>
<dbReference type="AlphaFoldDB" id="A0A8B8ECB2"/>
<keyword evidence="16" id="KW-1185">Reference proteome</keyword>
<dbReference type="InterPro" id="IPR036383">
    <property type="entry name" value="TSP1_rpt_sf"/>
</dbReference>
<evidence type="ECO:0000256" key="8">
    <source>
        <dbReference type="ARBA" id="ARBA00023157"/>
    </source>
</evidence>
<evidence type="ECO:0000313" key="17">
    <source>
        <dbReference type="RefSeq" id="XP_022337760.1"/>
    </source>
</evidence>
<feature type="binding site" evidence="11">
    <location>
        <position position="196"/>
    </location>
    <ligand>
        <name>Ca(2+)</name>
        <dbReference type="ChEBI" id="CHEBI:29108"/>
        <label>1</label>
    </ligand>
</feature>
<reference evidence="17" key="1">
    <citation type="submission" date="2025-08" db="UniProtKB">
        <authorList>
            <consortium name="RefSeq"/>
        </authorList>
    </citation>
    <scope>IDENTIFICATION</scope>
    <source>
        <tissue evidence="17">Whole sample</tissue>
    </source>
</reference>
<feature type="disulfide bond" evidence="12">
    <location>
        <begin position="414"/>
        <end position="438"/>
    </location>
</feature>
<dbReference type="GO" id="GO:0031012">
    <property type="term" value="C:extracellular matrix"/>
    <property type="evidence" value="ECO:0007669"/>
    <property type="project" value="TreeGrafter"/>
</dbReference>
<feature type="disulfide bond" evidence="12">
    <location>
        <begin position="501"/>
        <end position="537"/>
    </location>
</feature>
<dbReference type="GO" id="GO:0030198">
    <property type="term" value="P:extracellular matrix organization"/>
    <property type="evidence" value="ECO:0007669"/>
    <property type="project" value="InterPro"/>
</dbReference>
<keyword evidence="14" id="KW-1133">Transmembrane helix</keyword>
<dbReference type="InterPro" id="IPR024079">
    <property type="entry name" value="MetalloPept_cat_dom_sf"/>
</dbReference>
<dbReference type="PANTHER" id="PTHR13723">
    <property type="entry name" value="ADAMTS A DISINTEGRIN AND METALLOPROTEASE WITH THROMBOSPONDIN MOTIFS PROTEASE"/>
    <property type="match status" value="1"/>
</dbReference>
<keyword evidence="7" id="KW-0482">Metalloprotease</keyword>
<dbReference type="GeneID" id="111133572"/>
<keyword evidence="11" id="KW-0106">Calcium</keyword>
<feature type="binding site" evidence="11 13">
    <location>
        <position position="329"/>
    </location>
    <ligand>
        <name>Zn(2+)</name>
        <dbReference type="ChEBI" id="CHEBI:29105"/>
        <note>catalytic</note>
    </ligand>
</feature>
<feature type="disulfide bond" evidence="12">
    <location>
        <begin position="307"/>
        <end position="379"/>
    </location>
</feature>
<feature type="disulfide bond" evidence="12">
    <location>
        <begin position="274"/>
        <end position="313"/>
    </location>
</feature>
<feature type="active site" evidence="10 13">
    <location>
        <position position="330"/>
    </location>
</feature>
<evidence type="ECO:0000313" key="16">
    <source>
        <dbReference type="Proteomes" id="UP000694844"/>
    </source>
</evidence>
<proteinExistence type="predicted"/>
<keyword evidence="3" id="KW-0645">Protease</keyword>
<feature type="disulfide bond" evidence="12">
    <location>
        <begin position="433"/>
        <end position="469"/>
    </location>
</feature>
<evidence type="ECO:0000256" key="13">
    <source>
        <dbReference type="PROSITE-ProRule" id="PRU00276"/>
    </source>
</evidence>
<dbReference type="SMART" id="SM00209">
    <property type="entry name" value="TSP1"/>
    <property type="match status" value="1"/>
</dbReference>
<dbReference type="InterPro" id="IPR050439">
    <property type="entry name" value="ADAMTS_ADAMTS-like"/>
</dbReference>
<dbReference type="PROSITE" id="PS50092">
    <property type="entry name" value="TSP1"/>
    <property type="match status" value="1"/>
</dbReference>
<dbReference type="GO" id="GO:0004222">
    <property type="term" value="F:metalloendopeptidase activity"/>
    <property type="evidence" value="ECO:0007669"/>
    <property type="project" value="InterPro"/>
</dbReference>
<feature type="disulfide bond" evidence="12">
    <location>
        <begin position="463"/>
        <end position="474"/>
    </location>
</feature>
<feature type="binding site" evidence="11">
    <location>
        <position position="379"/>
    </location>
    <ligand>
        <name>Ca(2+)</name>
        <dbReference type="ChEBI" id="CHEBI:29108"/>
        <label>1</label>
    </ligand>
</feature>
<name>A0A8B8ECB2_CRAVI</name>
<dbReference type="RefSeq" id="XP_022337760.1">
    <property type="nucleotide sequence ID" value="XM_022482052.1"/>
</dbReference>
<dbReference type="KEGG" id="cvn:111133572"/>
<dbReference type="InterPro" id="IPR013273">
    <property type="entry name" value="ADAMTS/ADAMTS-like"/>
</dbReference>
<dbReference type="InterPro" id="IPR045371">
    <property type="entry name" value="ADAMTS_CR_3"/>
</dbReference>
<evidence type="ECO:0000256" key="9">
    <source>
        <dbReference type="ARBA" id="ARBA00023180"/>
    </source>
</evidence>
<evidence type="ECO:0000256" key="3">
    <source>
        <dbReference type="ARBA" id="ARBA00022670"/>
    </source>
</evidence>
<evidence type="ECO:0000256" key="10">
    <source>
        <dbReference type="PIRSR" id="PIRSR613273-1"/>
    </source>
</evidence>
<feature type="domain" description="Peptidase M12B" evidence="15">
    <location>
        <begin position="296"/>
        <end position="384"/>
    </location>
</feature>
<protein>
    <submittedName>
        <fullName evidence="17">A disintegrin and metalloproteinase with thrombospondin motifs 5-like isoform X1</fullName>
    </submittedName>
</protein>
<dbReference type="SUPFAM" id="SSF55486">
    <property type="entry name" value="Metalloproteases ('zincins'), catalytic domain"/>
    <property type="match status" value="1"/>
</dbReference>
<dbReference type="InterPro" id="IPR041645">
    <property type="entry name" value="ADAMTS_CR_2"/>
</dbReference>
<dbReference type="Gene3D" id="2.60.120.200">
    <property type="match status" value="1"/>
</dbReference>
<keyword evidence="14" id="KW-0472">Membrane</keyword>
<keyword evidence="9" id="KW-0325">Glycoprotein</keyword>
<dbReference type="PANTHER" id="PTHR13723:SF313">
    <property type="entry name" value="PEPTIDASE M12B DOMAIN-CONTAINING PROTEIN"/>
    <property type="match status" value="1"/>
</dbReference>
<feature type="disulfide bond" evidence="12">
    <location>
        <begin position="505"/>
        <end position="542"/>
    </location>
</feature>
<keyword evidence="14" id="KW-0812">Transmembrane</keyword>
<dbReference type="OrthoDB" id="9942326at2759"/>
<evidence type="ECO:0000256" key="11">
    <source>
        <dbReference type="PIRSR" id="PIRSR613273-2"/>
    </source>
</evidence>
<dbReference type="Gene3D" id="3.40.390.10">
    <property type="entry name" value="Collagenase (Catalytic Domain)"/>
    <property type="match status" value="1"/>
</dbReference>
<keyword evidence="6 11" id="KW-0862">Zinc</keyword>
<evidence type="ECO:0000256" key="6">
    <source>
        <dbReference type="ARBA" id="ARBA00022833"/>
    </source>
</evidence>
<comment type="caution">
    <text evidence="13">Lacks conserved residue(s) required for the propagation of feature annotation.</text>
</comment>
<dbReference type="SUPFAM" id="SSF82895">
    <property type="entry name" value="TSP-1 type 1 repeat"/>
    <property type="match status" value="1"/>
</dbReference>
<dbReference type="Pfam" id="PF17771">
    <property type="entry name" value="ADAMTS_CR_2"/>
    <property type="match status" value="1"/>
</dbReference>
<dbReference type="FunFam" id="2.20.100.10:FF:000001">
    <property type="entry name" value="semaphorin-5A isoform X1"/>
    <property type="match status" value="1"/>
</dbReference>
<evidence type="ECO:0000259" key="15">
    <source>
        <dbReference type="PROSITE" id="PS50215"/>
    </source>
</evidence>
<dbReference type="GO" id="GO:0005576">
    <property type="term" value="C:extracellular region"/>
    <property type="evidence" value="ECO:0007669"/>
    <property type="project" value="UniProtKB-SubCell"/>
</dbReference>
<sequence>METDSIKLLTWITTLICGIWAADDTLFLRRKMEQLGLRNIETTRLWFSDHKQRSHREAPDSIEVRFSYKGEKFSLALSTPAPILHPSADIVSLSDRSSVRWTDAHPNCFLTGTVTSHPGIASFSVCDQVIGIIKADGYKLHVQSLSEYPSGQNIPVLIGQGKNDSTSCRSHTEEKLAMEGHKRSRRAVTSRNITIETAVYTDAAYTKSMLVSDFSKRLQHILLKYHAVQMEWSRFDELGYHVKIVLKKVHFYESDPSWYNASTTLLGHVLSTFCEATKNDGQFDIRYMHVGLPNLDVLGRAYQNSVCDQTYNCAVDRSTDAASFAATAHEIGHLMGMLHDADRGCTGSNIGVMGGYGTGWSSCSKDDMNTLLQSGRKTCLWEENIPTQNVPQNLADVILNPSIPGQTYSPDQVCELKFGAGYRFRKYPKLDVCVQFSCANHNRAQSNYGQMFKETTSIFGMYCDKSKICFKMGCVEASTAKLSRLVEREGGWSQWGPWTGCTRTCGRGINYRKRNCDNPAPINFEGCNGDGYEAESCNIEPCPNDSSDQTALRNQRASETCEKLRDNGVINPDLYSETGSRYSDTDHGQCEVSCDSTPGHTTPSFTRFGFMPDGVTCVGGSDPWDRDDWPRKSGSYYMCLDGLCQRFGCDNKFNGKVYDECGVCGGDNSSCAVVSKTDTEQQSKGDRRTIAYLPAGAFNIQFWFTYSAMNKNFVEIWDKTGQSVLASMFSGKFDTRNDPVVFAGTRWYFYFYTQFLHAKGPLTESCEIKLFQNDVNDNVGVNFIYSEPKSVSFDCDFEDTDCGVTMNGFVKDTYGSLKILESPNKADFGESFVYIASLSSDKDGTILTSNITGKSHPQCLAFNYYLKGVGSNITVAWESKPSDVIGWTGNPNLNGMTCAAFSISTLEVDKILIKGVTKAADQGAIVLDNIKLFPDTGKFCNAQEACTRDVFSTTTLKPIDTTSGSSSTTARPTTPSDKLNKMLILGIAIGCFVLVILVVVFAWCSCFKPVDQQGTHCRVKVFSKKDSRSQLTHLEDIQVYIENHPDYDVENCPDYD</sequence>
<evidence type="ECO:0000256" key="12">
    <source>
        <dbReference type="PIRSR" id="PIRSR613273-3"/>
    </source>
</evidence>
<dbReference type="Pfam" id="PF00090">
    <property type="entry name" value="TSP_1"/>
    <property type="match status" value="1"/>
</dbReference>
<keyword evidence="2" id="KW-0964">Secreted</keyword>
<comment type="cofactor">
    <cofactor evidence="11">
        <name>Zn(2+)</name>
        <dbReference type="ChEBI" id="CHEBI:29105"/>
    </cofactor>
    <text evidence="11">Binds 1 zinc ion per subunit.</text>
</comment>
<evidence type="ECO:0000256" key="2">
    <source>
        <dbReference type="ARBA" id="ARBA00022525"/>
    </source>
</evidence>
<organism evidence="16 17">
    <name type="scientific">Crassostrea virginica</name>
    <name type="common">Eastern oyster</name>
    <dbReference type="NCBI Taxonomy" id="6565"/>
    <lineage>
        <taxon>Eukaryota</taxon>
        <taxon>Metazoa</taxon>
        <taxon>Spiralia</taxon>
        <taxon>Lophotrochozoa</taxon>
        <taxon>Mollusca</taxon>
        <taxon>Bivalvia</taxon>
        <taxon>Autobranchia</taxon>
        <taxon>Pteriomorphia</taxon>
        <taxon>Ostreida</taxon>
        <taxon>Ostreoidea</taxon>
        <taxon>Ostreidae</taxon>
        <taxon>Crassostrea</taxon>
    </lineage>
</organism>
<feature type="disulfide bond" evidence="12">
    <location>
        <begin position="516"/>
        <end position="527"/>
    </location>
</feature>
<dbReference type="PROSITE" id="PS50215">
    <property type="entry name" value="ADAM_MEPRO"/>
    <property type="match status" value="1"/>
</dbReference>
<feature type="binding site" evidence="11 13">
    <location>
        <position position="333"/>
    </location>
    <ligand>
        <name>Zn(2+)</name>
        <dbReference type="ChEBI" id="CHEBI:29105"/>
        <note>catalytic</note>
    </ligand>
</feature>
<dbReference type="Pfam" id="PF19236">
    <property type="entry name" value="ADAMTS_CR_3"/>
    <property type="match status" value="1"/>
</dbReference>
<dbReference type="InterPro" id="IPR000884">
    <property type="entry name" value="TSP1_rpt"/>
</dbReference>
<dbReference type="Gene3D" id="2.60.120.830">
    <property type="match status" value="1"/>
</dbReference>
<comment type="subcellular location">
    <subcellularLocation>
        <location evidence="1">Secreted</location>
    </subcellularLocation>
</comment>
<dbReference type="PRINTS" id="PR01857">
    <property type="entry name" value="ADAMTSFAMILY"/>
</dbReference>
<evidence type="ECO:0000256" key="5">
    <source>
        <dbReference type="ARBA" id="ARBA00022801"/>
    </source>
</evidence>
<gene>
    <name evidence="17" type="primary">LOC111133572</name>
</gene>
<evidence type="ECO:0000256" key="1">
    <source>
        <dbReference type="ARBA" id="ARBA00004613"/>
    </source>
</evidence>
<dbReference type="Gene3D" id="2.20.100.10">
    <property type="entry name" value="Thrombospondin type-1 (TSP1) repeat"/>
    <property type="match status" value="1"/>
</dbReference>
<dbReference type="Gene3D" id="3.40.1620.60">
    <property type="match status" value="1"/>
</dbReference>
<keyword evidence="8 12" id="KW-1015">Disulfide bond</keyword>
<evidence type="ECO:0000256" key="4">
    <source>
        <dbReference type="ARBA" id="ARBA00022723"/>
    </source>
</evidence>
<keyword evidence="5" id="KW-0378">Hydrolase</keyword>